<gene>
    <name evidence="1" type="ORF">P0Y56_10945</name>
</gene>
<dbReference type="Proteomes" id="UP001218362">
    <property type="component" value="Chromosome"/>
</dbReference>
<organism evidence="1 2">
    <name type="scientific">Candidatus Andeanibacterium colombiense</name>
    <dbReference type="NCBI Taxonomy" id="3121345"/>
    <lineage>
        <taxon>Bacteria</taxon>
        <taxon>Pseudomonadati</taxon>
        <taxon>Pseudomonadota</taxon>
        <taxon>Alphaproteobacteria</taxon>
        <taxon>Sphingomonadales</taxon>
        <taxon>Sphingomonadaceae</taxon>
        <taxon>Candidatus Andeanibacterium</taxon>
    </lineage>
</organism>
<protein>
    <submittedName>
        <fullName evidence="1">Uncharacterized protein</fullName>
    </submittedName>
</protein>
<sequence>MATAKKPPRNNPALRARRWPKVVLVLGVIAALTAWYFRGTVMAQAVAGTSYGARVACSCRFIGGRDLKDCEKDFEPGMGLVSLSEDEGAKSVTASVPLLASQTATFREGYGCVLEKWNR</sequence>
<dbReference type="AlphaFoldDB" id="A0AAJ6BNE6"/>
<dbReference type="KEGG" id="acob:P0Y56_10945"/>
<reference evidence="1" key="1">
    <citation type="submission" date="2023-03" db="EMBL/GenBank/DDBJ databases">
        <title>Andean soil-derived lignocellulolytic bacterial consortium as a source of novel taxa and putative plastic-active enzymes.</title>
        <authorList>
            <person name="Diaz-Garcia L."/>
            <person name="Chuvochina M."/>
            <person name="Feuerriegel G."/>
            <person name="Bunk B."/>
            <person name="Sproer C."/>
            <person name="Streit W.R."/>
            <person name="Rodriguez L.M."/>
            <person name="Overmann J."/>
            <person name="Jimenez D.J."/>
        </authorList>
    </citation>
    <scope>NUCLEOTIDE SEQUENCE</scope>
    <source>
        <strain evidence="1">MAG 26</strain>
    </source>
</reference>
<accession>A0AAJ6BNE6</accession>
<evidence type="ECO:0000313" key="2">
    <source>
        <dbReference type="Proteomes" id="UP001218362"/>
    </source>
</evidence>
<name>A0AAJ6BNE6_9SPHN</name>
<proteinExistence type="predicted"/>
<evidence type="ECO:0000313" key="1">
    <source>
        <dbReference type="EMBL" id="WEK45548.1"/>
    </source>
</evidence>
<dbReference type="EMBL" id="CP119316">
    <property type="protein sequence ID" value="WEK45548.1"/>
    <property type="molecule type" value="Genomic_DNA"/>
</dbReference>